<evidence type="ECO:0000256" key="6">
    <source>
        <dbReference type="ARBA" id="ARBA00022989"/>
    </source>
</evidence>
<feature type="transmembrane region" description="Helical" evidence="8">
    <location>
        <begin position="367"/>
        <end position="385"/>
    </location>
</feature>
<proteinExistence type="predicted"/>
<feature type="transmembrane region" description="Helical" evidence="8">
    <location>
        <begin position="139"/>
        <end position="166"/>
    </location>
</feature>
<comment type="subcellular location">
    <subcellularLocation>
        <location evidence="1">Membrane</location>
        <topology evidence="1">Multi-pass membrane protein</topology>
    </subcellularLocation>
</comment>
<keyword evidence="6 8" id="KW-1133">Transmembrane helix</keyword>
<keyword evidence="3" id="KW-0050">Antiport</keyword>
<evidence type="ECO:0000256" key="8">
    <source>
        <dbReference type="SAM" id="Phobius"/>
    </source>
</evidence>
<keyword evidence="4" id="KW-0109">Calcium transport</keyword>
<accession>A0AAD9NJ60</accession>
<evidence type="ECO:0000313" key="11">
    <source>
        <dbReference type="Proteomes" id="UP001208570"/>
    </source>
</evidence>
<evidence type="ECO:0000256" key="5">
    <source>
        <dbReference type="ARBA" id="ARBA00022692"/>
    </source>
</evidence>
<keyword evidence="4" id="KW-0406">Ion transport</keyword>
<feature type="domain" description="Sodium/calcium exchanger membrane region" evidence="9">
    <location>
        <begin position="75"/>
        <end position="203"/>
    </location>
</feature>
<evidence type="ECO:0000256" key="2">
    <source>
        <dbReference type="ARBA" id="ARBA00022448"/>
    </source>
</evidence>
<organism evidence="10 11">
    <name type="scientific">Paralvinella palmiformis</name>
    <dbReference type="NCBI Taxonomy" id="53620"/>
    <lineage>
        <taxon>Eukaryota</taxon>
        <taxon>Metazoa</taxon>
        <taxon>Spiralia</taxon>
        <taxon>Lophotrochozoa</taxon>
        <taxon>Annelida</taxon>
        <taxon>Polychaeta</taxon>
        <taxon>Sedentaria</taxon>
        <taxon>Canalipalpata</taxon>
        <taxon>Terebellida</taxon>
        <taxon>Terebelliformia</taxon>
        <taxon>Alvinellidae</taxon>
        <taxon>Paralvinella</taxon>
    </lineage>
</organism>
<dbReference type="PANTHER" id="PTHR12266">
    <property type="entry name" value="NA+/CA2+ K+ INDEPENDENT EXCHANGER"/>
    <property type="match status" value="1"/>
</dbReference>
<dbReference type="EMBL" id="JAODUP010000012">
    <property type="protein sequence ID" value="KAK2169104.1"/>
    <property type="molecule type" value="Genomic_DNA"/>
</dbReference>
<reference evidence="10" key="1">
    <citation type="journal article" date="2023" name="Mol. Biol. Evol.">
        <title>Third-Generation Sequencing Reveals the Adaptive Role of the Epigenome in Three Deep-Sea Polychaetes.</title>
        <authorList>
            <person name="Perez M."/>
            <person name="Aroh O."/>
            <person name="Sun Y."/>
            <person name="Lan Y."/>
            <person name="Juniper S.K."/>
            <person name="Young C.R."/>
            <person name="Angers B."/>
            <person name="Qian P.Y."/>
        </authorList>
    </citation>
    <scope>NUCLEOTIDE SEQUENCE</scope>
    <source>
        <strain evidence="10">P08H-3</strain>
    </source>
</reference>
<keyword evidence="5 8" id="KW-0812">Transmembrane</keyword>
<evidence type="ECO:0000256" key="3">
    <source>
        <dbReference type="ARBA" id="ARBA00022449"/>
    </source>
</evidence>
<dbReference type="InterPro" id="IPR051359">
    <property type="entry name" value="CaCA_antiporter"/>
</dbReference>
<dbReference type="PANTHER" id="PTHR12266:SF0">
    <property type="entry name" value="MITOCHONDRIAL SODIUM_CALCIUM EXCHANGER PROTEIN"/>
    <property type="match status" value="1"/>
</dbReference>
<keyword evidence="2" id="KW-0813">Transport</keyword>
<feature type="transmembrane region" description="Helical" evidence="8">
    <location>
        <begin position="340"/>
        <end position="361"/>
    </location>
</feature>
<feature type="transmembrane region" description="Helical" evidence="8">
    <location>
        <begin position="109"/>
        <end position="133"/>
    </location>
</feature>
<keyword evidence="11" id="KW-1185">Reference proteome</keyword>
<dbReference type="Pfam" id="PF01699">
    <property type="entry name" value="Na_Ca_ex"/>
    <property type="match status" value="2"/>
</dbReference>
<evidence type="ECO:0000313" key="10">
    <source>
        <dbReference type="EMBL" id="KAK2169104.1"/>
    </source>
</evidence>
<feature type="domain" description="Sodium/calcium exchanger membrane region" evidence="9">
    <location>
        <begin position="342"/>
        <end position="392"/>
    </location>
</feature>
<gene>
    <name evidence="10" type="ORF">LSH36_12g13081</name>
</gene>
<evidence type="ECO:0000259" key="9">
    <source>
        <dbReference type="Pfam" id="PF01699"/>
    </source>
</evidence>
<name>A0AAD9NJ60_9ANNE</name>
<dbReference type="GO" id="GO:0005432">
    <property type="term" value="F:calcium:sodium antiporter activity"/>
    <property type="evidence" value="ECO:0007669"/>
    <property type="project" value="TreeGrafter"/>
</dbReference>
<evidence type="ECO:0000256" key="1">
    <source>
        <dbReference type="ARBA" id="ARBA00004141"/>
    </source>
</evidence>
<comment type="caution">
    <text evidence="10">The sequence shown here is derived from an EMBL/GenBank/DDBJ whole genome shotgun (WGS) entry which is preliminary data.</text>
</comment>
<sequence>MGDVHVITEGMEPEDLFSHITECRDLHKLNTSNVCHFINMTDACHLSGGFLDYVYFTYCTLASQFLPLTVTILFLWLAFMFIAIAVAADDFFCPALVVISKTLKMSDNLAGVTLLAFGNGAADVFSAIAAITGSKNGDVSLAFCALLGAGVFVTTVIAGSVCIIQPFKIMERPFLRDVIFYTGSVFFTFCILYDGKITTLEAIESTPLIKNDEANVAESISCIKAFLCAISPVDTLQWKQSGFISKCIAVIKGTAKFILCITVPVVDYGAPNHNWNKILCSIHCVASPVTALYLTRPELFLYQIHGVFPVWAVAFICAFLVSLVIIFTSSASSPPSYHWLFAYVGFIVAVVWIQCIATEIVNLLQTFGIIFDLSNGILGLTLLAWGNSISDITQLGRIIACQLPVPHSIKYYGNCAICAEV</sequence>
<protein>
    <recommendedName>
        <fullName evidence="9">Sodium/calcium exchanger membrane region domain-containing protein</fullName>
    </recommendedName>
</protein>
<keyword evidence="7 8" id="KW-0472">Membrane</keyword>
<dbReference type="GO" id="GO:0006874">
    <property type="term" value="P:intracellular calcium ion homeostasis"/>
    <property type="evidence" value="ECO:0007669"/>
    <property type="project" value="TreeGrafter"/>
</dbReference>
<dbReference type="Gene3D" id="1.20.1420.30">
    <property type="entry name" value="NCX, central ion-binding region"/>
    <property type="match status" value="1"/>
</dbReference>
<evidence type="ECO:0000256" key="4">
    <source>
        <dbReference type="ARBA" id="ARBA00022568"/>
    </source>
</evidence>
<evidence type="ECO:0000256" key="7">
    <source>
        <dbReference type="ARBA" id="ARBA00023136"/>
    </source>
</evidence>
<dbReference type="InterPro" id="IPR044880">
    <property type="entry name" value="NCX_ion-bd_dom_sf"/>
</dbReference>
<dbReference type="GO" id="GO:0016020">
    <property type="term" value="C:membrane"/>
    <property type="evidence" value="ECO:0007669"/>
    <property type="project" value="UniProtKB-SubCell"/>
</dbReference>
<keyword evidence="4" id="KW-0106">Calcium</keyword>
<dbReference type="InterPro" id="IPR004837">
    <property type="entry name" value="NaCa_Exmemb"/>
</dbReference>
<dbReference type="AlphaFoldDB" id="A0AAD9NJ60"/>
<dbReference type="Proteomes" id="UP001208570">
    <property type="component" value="Unassembled WGS sequence"/>
</dbReference>
<feature type="transmembrane region" description="Helical" evidence="8">
    <location>
        <begin position="65"/>
        <end position="88"/>
    </location>
</feature>
<feature type="transmembrane region" description="Helical" evidence="8">
    <location>
        <begin position="308"/>
        <end position="328"/>
    </location>
</feature>